<protein>
    <submittedName>
        <fullName evidence="1">Uncharacterized protein</fullName>
    </submittedName>
</protein>
<dbReference type="Proteomes" id="UP000516437">
    <property type="component" value="Chromosome 8"/>
</dbReference>
<name>A0A6A1URG0_9ROSI</name>
<dbReference type="AlphaFoldDB" id="A0A6A1URG0"/>
<keyword evidence="2" id="KW-1185">Reference proteome</keyword>
<proteinExistence type="predicted"/>
<organism evidence="1 2">
    <name type="scientific">Morella rubra</name>
    <name type="common">Chinese bayberry</name>
    <dbReference type="NCBI Taxonomy" id="262757"/>
    <lineage>
        <taxon>Eukaryota</taxon>
        <taxon>Viridiplantae</taxon>
        <taxon>Streptophyta</taxon>
        <taxon>Embryophyta</taxon>
        <taxon>Tracheophyta</taxon>
        <taxon>Spermatophyta</taxon>
        <taxon>Magnoliopsida</taxon>
        <taxon>eudicotyledons</taxon>
        <taxon>Gunneridae</taxon>
        <taxon>Pentapetalae</taxon>
        <taxon>rosids</taxon>
        <taxon>fabids</taxon>
        <taxon>Fagales</taxon>
        <taxon>Myricaceae</taxon>
        <taxon>Morella</taxon>
    </lineage>
</organism>
<evidence type="ECO:0000313" key="1">
    <source>
        <dbReference type="EMBL" id="KAB1202959.1"/>
    </source>
</evidence>
<gene>
    <name evidence="1" type="ORF">CJ030_MR8G002046</name>
</gene>
<accession>A0A6A1URG0</accession>
<dbReference type="EMBL" id="RXIC02000026">
    <property type="protein sequence ID" value="KAB1202959.1"/>
    <property type="molecule type" value="Genomic_DNA"/>
</dbReference>
<reference evidence="1 2" key="1">
    <citation type="journal article" date="2019" name="Plant Biotechnol. J.">
        <title>The red bayberry genome and genetic basis of sex determination.</title>
        <authorList>
            <person name="Jia H.M."/>
            <person name="Jia H.J."/>
            <person name="Cai Q.L."/>
            <person name="Wang Y."/>
            <person name="Zhao H.B."/>
            <person name="Yang W.F."/>
            <person name="Wang G.Y."/>
            <person name="Li Y.H."/>
            <person name="Zhan D.L."/>
            <person name="Shen Y.T."/>
            <person name="Niu Q.F."/>
            <person name="Chang L."/>
            <person name="Qiu J."/>
            <person name="Zhao L."/>
            <person name="Xie H.B."/>
            <person name="Fu W.Y."/>
            <person name="Jin J."/>
            <person name="Li X.W."/>
            <person name="Jiao Y."/>
            <person name="Zhou C.C."/>
            <person name="Tu T."/>
            <person name="Chai C.Y."/>
            <person name="Gao J.L."/>
            <person name="Fan L.J."/>
            <person name="van de Weg E."/>
            <person name="Wang J.Y."/>
            <person name="Gao Z.S."/>
        </authorList>
    </citation>
    <scope>NUCLEOTIDE SEQUENCE [LARGE SCALE GENOMIC DNA]</scope>
    <source>
        <tissue evidence="1">Leaves</tissue>
    </source>
</reference>
<sequence>MGNYLTTLPKGLLQDIIIKATKRIPWRDPYVPHCPENLVNTLMSICGTCKALYEASDCGDIYRGCRVEELPNLVACPLEVAKFVNLLFVYRNPDVLFLKGIRNMFIRNNYSKGLRWYRTLHRLIVSYHKSCPVVMTMNPRPRFSFQFGGCRGTVNPFLEGLGINSTLVSKCPSRFVKRPGQEILIKATTRSAWRNPYVLYDPENTGHTLLSVQGDMQDPTPPEVAKFVGSLFILRKPNVLFLWGVHTIFLKGGESRGRKLVEEAMEAENPKGTYLLWSPRPRGACGMGELDQPCRGVPLTGVLTRVAETRGVPFTKVLTRVTETKGACGTGELDQPCSGVRVTGVTETSGFTRGNVGEKLPAFLLKLKNMILTCDMSK</sequence>
<evidence type="ECO:0000313" key="2">
    <source>
        <dbReference type="Proteomes" id="UP000516437"/>
    </source>
</evidence>
<comment type="caution">
    <text evidence="1">The sequence shown here is derived from an EMBL/GenBank/DDBJ whole genome shotgun (WGS) entry which is preliminary data.</text>
</comment>